<dbReference type="AlphaFoldDB" id="A0A7D5G8L9"/>
<protein>
    <submittedName>
        <fullName evidence="2">Uncharacterized protein</fullName>
    </submittedName>
</protein>
<proteinExistence type="predicted"/>
<geneLocation type="plasmid" evidence="2">
    <name>unnamed</name>
</geneLocation>
<dbReference type="EMBL" id="MT501398">
    <property type="protein sequence ID" value="QLG04471.1"/>
    <property type="molecule type" value="Genomic_DNA"/>
</dbReference>
<keyword evidence="1" id="KW-0472">Membrane</keyword>
<accession>A0A7D5G8L9</accession>
<reference evidence="2" key="1">
    <citation type="submission" date="2020-05" db="EMBL/GenBank/DDBJ databases">
        <authorList>
            <person name="Shadrin A.M."/>
            <person name="Buzikov R.M."/>
            <person name="Piligrimova E.G."/>
        </authorList>
    </citation>
    <scope>NUCLEOTIDE SEQUENCE</scope>
    <source>
        <strain evidence="2">FS86</strain>
        <plasmid evidence="2">unnamed</plasmid>
    </source>
</reference>
<organism evidence="2">
    <name type="scientific">Enterococcus faecium</name>
    <name type="common">Streptococcus faecium</name>
    <dbReference type="NCBI Taxonomy" id="1352"/>
    <lineage>
        <taxon>Bacteria</taxon>
        <taxon>Bacillati</taxon>
        <taxon>Bacillota</taxon>
        <taxon>Bacilli</taxon>
        <taxon>Lactobacillales</taxon>
        <taxon>Enterococcaceae</taxon>
        <taxon>Enterococcus</taxon>
    </lineage>
</organism>
<feature type="transmembrane region" description="Helical" evidence="1">
    <location>
        <begin position="12"/>
        <end position="33"/>
    </location>
</feature>
<evidence type="ECO:0000256" key="1">
    <source>
        <dbReference type="SAM" id="Phobius"/>
    </source>
</evidence>
<evidence type="ECO:0000313" key="2">
    <source>
        <dbReference type="EMBL" id="QLG04471.1"/>
    </source>
</evidence>
<keyword evidence="2" id="KW-0614">Plasmid</keyword>
<keyword evidence="1" id="KW-1133">Transmembrane helix</keyword>
<name>A0A7D5G8L9_ENTFC</name>
<sequence length="34" mass="3953">MIKKKMSYSACKAVQGILDLLLNLFLDLLYIVFF</sequence>
<keyword evidence="1" id="KW-0812">Transmembrane</keyword>